<evidence type="ECO:0000256" key="1">
    <source>
        <dbReference type="SAM" id="MobiDB-lite"/>
    </source>
</evidence>
<keyword evidence="3" id="KW-1185">Reference proteome</keyword>
<gene>
    <name evidence="2" type="ORF">EVAR_43233_1</name>
</gene>
<feature type="region of interest" description="Disordered" evidence="1">
    <location>
        <begin position="61"/>
        <end position="108"/>
    </location>
</feature>
<reference evidence="2 3" key="1">
    <citation type="journal article" date="2019" name="Commun. Biol.">
        <title>The bagworm genome reveals a unique fibroin gene that provides high tensile strength.</title>
        <authorList>
            <person name="Kono N."/>
            <person name="Nakamura H."/>
            <person name="Ohtoshi R."/>
            <person name="Tomita M."/>
            <person name="Numata K."/>
            <person name="Arakawa K."/>
        </authorList>
    </citation>
    <scope>NUCLEOTIDE SEQUENCE [LARGE SCALE GENOMIC DNA]</scope>
</reference>
<accession>A0A4C1WS44</accession>
<feature type="compositionally biased region" description="Low complexity" evidence="1">
    <location>
        <begin position="61"/>
        <end position="72"/>
    </location>
</feature>
<organism evidence="2 3">
    <name type="scientific">Eumeta variegata</name>
    <name type="common">Bagworm moth</name>
    <name type="synonym">Eumeta japonica</name>
    <dbReference type="NCBI Taxonomy" id="151549"/>
    <lineage>
        <taxon>Eukaryota</taxon>
        <taxon>Metazoa</taxon>
        <taxon>Ecdysozoa</taxon>
        <taxon>Arthropoda</taxon>
        <taxon>Hexapoda</taxon>
        <taxon>Insecta</taxon>
        <taxon>Pterygota</taxon>
        <taxon>Neoptera</taxon>
        <taxon>Endopterygota</taxon>
        <taxon>Lepidoptera</taxon>
        <taxon>Glossata</taxon>
        <taxon>Ditrysia</taxon>
        <taxon>Tineoidea</taxon>
        <taxon>Psychidae</taxon>
        <taxon>Oiketicinae</taxon>
        <taxon>Eumeta</taxon>
    </lineage>
</organism>
<evidence type="ECO:0000313" key="2">
    <source>
        <dbReference type="EMBL" id="GBP54208.1"/>
    </source>
</evidence>
<evidence type="ECO:0000313" key="3">
    <source>
        <dbReference type="Proteomes" id="UP000299102"/>
    </source>
</evidence>
<proteinExistence type="predicted"/>
<comment type="caution">
    <text evidence="2">The sequence shown here is derived from an EMBL/GenBank/DDBJ whole genome shotgun (WGS) entry which is preliminary data.</text>
</comment>
<sequence>MRIAAYVKCCHRNSSQLQHFTRTATGRRRRLTNESVKRRRRSSDKLNTVTIIISAATRPIRASRARPTSPARRLWRDGYRAPAGRDHDFTARDLRSNSRRRRSRFSIDAVVK</sequence>
<name>A0A4C1WS44_EUMVA</name>
<dbReference type="Proteomes" id="UP000299102">
    <property type="component" value="Unassembled WGS sequence"/>
</dbReference>
<dbReference type="EMBL" id="BGZK01000641">
    <property type="protein sequence ID" value="GBP54208.1"/>
    <property type="molecule type" value="Genomic_DNA"/>
</dbReference>
<feature type="compositionally biased region" description="Basic and acidic residues" evidence="1">
    <location>
        <begin position="74"/>
        <end position="96"/>
    </location>
</feature>
<dbReference type="AlphaFoldDB" id="A0A4C1WS44"/>
<feature type="region of interest" description="Disordered" evidence="1">
    <location>
        <begin position="20"/>
        <end position="43"/>
    </location>
</feature>
<protein>
    <submittedName>
        <fullName evidence="2">Uncharacterized protein</fullName>
    </submittedName>
</protein>